<dbReference type="EMBL" id="DQ446796">
    <property type="protein sequence ID" value="ABE65510.1"/>
    <property type="molecule type" value="Genomic_DNA"/>
</dbReference>
<organism evidence="2">
    <name type="scientific">Arabidopsis thaliana</name>
    <name type="common">Mouse-ear cress</name>
    <dbReference type="NCBI Taxonomy" id="3702"/>
    <lineage>
        <taxon>Eukaryota</taxon>
        <taxon>Viridiplantae</taxon>
        <taxon>Streptophyta</taxon>
        <taxon>Embryophyta</taxon>
        <taxon>Tracheophyta</taxon>
        <taxon>Spermatophyta</taxon>
        <taxon>Magnoliopsida</taxon>
        <taxon>eudicotyledons</taxon>
        <taxon>Gunneridae</taxon>
        <taxon>Pentapetalae</taxon>
        <taxon>rosids</taxon>
        <taxon>malvids</taxon>
        <taxon>Brassicales</taxon>
        <taxon>Brassicaceae</taxon>
        <taxon>Camelineae</taxon>
        <taxon>Arabidopsis</taxon>
    </lineage>
</organism>
<dbReference type="InterPro" id="IPR036397">
    <property type="entry name" value="RNaseH_sf"/>
</dbReference>
<dbReference type="Pfam" id="PF13456">
    <property type="entry name" value="RVT_3"/>
    <property type="match status" value="1"/>
</dbReference>
<dbReference type="PANTHER" id="PTHR47074:SF78">
    <property type="entry name" value="GB|AAF30348.1-RELATED"/>
    <property type="match status" value="1"/>
</dbReference>
<dbReference type="InterPro" id="IPR012337">
    <property type="entry name" value="RNaseH-like_sf"/>
</dbReference>
<dbReference type="InterPro" id="IPR052929">
    <property type="entry name" value="RNase_H-like_EbsB-rel"/>
</dbReference>
<evidence type="ECO:0000313" key="2">
    <source>
        <dbReference type="EMBL" id="ABE65510.1"/>
    </source>
</evidence>
<reference evidence="2" key="1">
    <citation type="submission" date="2006-03" db="EMBL/GenBank/DDBJ databases">
        <authorList>
            <person name="Underwood B.A."/>
            <person name="Xiao Y."/>
            <person name="Moskal W."/>
            <person name="Monaghan E."/>
            <person name="Wang W."/>
            <person name="Redman J."/>
            <person name="Wu H.C."/>
            <person name="Utterback T."/>
            <person name="Town C.D."/>
        </authorList>
    </citation>
    <scope>NUCLEOTIDE SEQUENCE</scope>
</reference>
<dbReference type="CDD" id="cd06222">
    <property type="entry name" value="RNase_H_like"/>
    <property type="match status" value="1"/>
</dbReference>
<sequence>MGLCKCNFDSGFMQGSPYTRSGWIIRESNGHTILCGSAKLHPSTSSLHAEVLGFLHALQVIWIHGLRYVWFETDNRDLVTLLNNDEDHRLLGPLLCDIRYWMLKLPYCSIDFVNRERNSAADTSSLHAGVLLIRMIKPQIWF</sequence>
<dbReference type="InterPro" id="IPR044730">
    <property type="entry name" value="RNase_H-like_dom_plant"/>
</dbReference>
<protein>
    <recommendedName>
        <fullName evidence="1">RNase H type-1 domain-containing protein</fullName>
    </recommendedName>
</protein>
<dbReference type="SUPFAM" id="SSF53098">
    <property type="entry name" value="Ribonuclease H-like"/>
    <property type="match status" value="1"/>
</dbReference>
<dbReference type="InterPro" id="IPR002156">
    <property type="entry name" value="RNaseH_domain"/>
</dbReference>
<dbReference type="ExpressionAtlas" id="Q1PEC2">
    <property type="expression patterns" value="baseline and differential"/>
</dbReference>
<dbReference type="AlphaFoldDB" id="Q1PEC2"/>
<accession>Q1PEC2</accession>
<dbReference type="GO" id="GO:0003676">
    <property type="term" value="F:nucleic acid binding"/>
    <property type="evidence" value="ECO:0007669"/>
    <property type="project" value="InterPro"/>
</dbReference>
<dbReference type="GO" id="GO:0004523">
    <property type="term" value="F:RNA-DNA hybrid ribonuclease activity"/>
    <property type="evidence" value="ECO:0007669"/>
    <property type="project" value="InterPro"/>
</dbReference>
<gene>
    <name evidence="2" type="ordered locus">At4g03292</name>
</gene>
<evidence type="ECO:0000259" key="1">
    <source>
        <dbReference type="Pfam" id="PF13456"/>
    </source>
</evidence>
<proteinExistence type="predicted"/>
<dbReference type="PANTHER" id="PTHR47074">
    <property type="entry name" value="BNAC02G40300D PROTEIN"/>
    <property type="match status" value="1"/>
</dbReference>
<name>Q1PEC2_ARATH</name>
<feature type="domain" description="RNase H type-1" evidence="1">
    <location>
        <begin position="7"/>
        <end position="125"/>
    </location>
</feature>
<dbReference type="Gene3D" id="3.30.420.10">
    <property type="entry name" value="Ribonuclease H-like superfamily/Ribonuclease H"/>
    <property type="match status" value="1"/>
</dbReference>